<dbReference type="CDD" id="cd05117">
    <property type="entry name" value="STKc_CAMK"/>
    <property type="match status" value="1"/>
</dbReference>
<evidence type="ECO:0000256" key="5">
    <source>
        <dbReference type="ARBA" id="ARBA00022840"/>
    </source>
</evidence>
<dbReference type="EMBL" id="JANBQB010000479">
    <property type="protein sequence ID" value="KAJ1975928.1"/>
    <property type="molecule type" value="Genomic_DNA"/>
</dbReference>
<evidence type="ECO:0000259" key="8">
    <source>
        <dbReference type="PROSITE" id="PS50011"/>
    </source>
</evidence>
<evidence type="ECO:0000256" key="7">
    <source>
        <dbReference type="RuleBase" id="RU000304"/>
    </source>
</evidence>
<dbReference type="SMART" id="SM00220">
    <property type="entry name" value="S_TKc"/>
    <property type="match status" value="1"/>
</dbReference>
<dbReference type="InterPro" id="IPR017441">
    <property type="entry name" value="Protein_kinase_ATP_BS"/>
</dbReference>
<dbReference type="Gene3D" id="1.10.510.10">
    <property type="entry name" value="Transferase(Phosphotransferase) domain 1"/>
    <property type="match status" value="1"/>
</dbReference>
<feature type="binding site" evidence="6">
    <location>
        <position position="60"/>
    </location>
    <ligand>
        <name>ATP</name>
        <dbReference type="ChEBI" id="CHEBI:30616"/>
    </ligand>
</feature>
<protein>
    <recommendedName>
        <fullName evidence="8">Protein kinase domain-containing protein</fullName>
    </recommendedName>
</protein>
<keyword evidence="1 7" id="KW-0723">Serine/threonine-protein kinase</keyword>
<accession>A0A9W8AYR4</accession>
<dbReference type="PROSITE" id="PS00108">
    <property type="entry name" value="PROTEIN_KINASE_ST"/>
    <property type="match status" value="1"/>
</dbReference>
<proteinExistence type="inferred from homology"/>
<dbReference type="FunFam" id="3.30.200.20:FF:000315">
    <property type="entry name" value="Calcium-dependent protein kinase 3"/>
    <property type="match status" value="1"/>
</dbReference>
<evidence type="ECO:0000256" key="6">
    <source>
        <dbReference type="PROSITE-ProRule" id="PRU10141"/>
    </source>
</evidence>
<keyword evidence="4" id="KW-0418">Kinase</keyword>
<keyword evidence="5 6" id="KW-0067">ATP-binding</keyword>
<evidence type="ECO:0000313" key="10">
    <source>
        <dbReference type="Proteomes" id="UP001151582"/>
    </source>
</evidence>
<dbReference type="Proteomes" id="UP001151582">
    <property type="component" value="Unassembled WGS sequence"/>
</dbReference>
<dbReference type="Pfam" id="PF00069">
    <property type="entry name" value="Pkinase"/>
    <property type="match status" value="1"/>
</dbReference>
<dbReference type="FunFam" id="1.10.510.10:FF:000945">
    <property type="entry name" value="Uncharacterized protein"/>
    <property type="match status" value="1"/>
</dbReference>
<sequence length="376" mass="42486">MQGMKSVLQSNRVLARLRSLRSTNRFETHYKLTPHVLGSGTYGVVRRAICKTTKTEYAVKIIDKKLFKAQKPKAQRYLASEIEILRRIHHPNIVALHDIYETSDTIYLVMDLALGGELFDQLYVMKSYTESDARRIVRQILKGVAYLHSQGIVHRDLKPENLLLRDMEPNSDILLADFGLSTVLPSHDAVLLTACGTPGYVAPEVLCRTGYGKKVDMWSIGVITYFLLCGYTPFWGEDEPALFEAIKACQYDFDEIYWKHISPKAMDFISKLLQVDPNQRMTATEALEHPWFEDPEQATLVDLKDMVKANSESRRTIRRAVTVVSAASAFKEAGAKRASQNKGFYNRMATLLVPKSAKAHQPTVFPNESPRGCPVS</sequence>
<evidence type="ECO:0000256" key="4">
    <source>
        <dbReference type="ARBA" id="ARBA00022777"/>
    </source>
</evidence>
<keyword evidence="3 6" id="KW-0547">Nucleotide-binding</keyword>
<dbReference type="PANTHER" id="PTHR24347">
    <property type="entry name" value="SERINE/THREONINE-PROTEIN KINASE"/>
    <property type="match status" value="1"/>
</dbReference>
<dbReference type="OrthoDB" id="40902at2759"/>
<dbReference type="AlphaFoldDB" id="A0A9W8AYR4"/>
<reference evidence="9" key="1">
    <citation type="submission" date="2022-07" db="EMBL/GenBank/DDBJ databases">
        <title>Phylogenomic reconstructions and comparative analyses of Kickxellomycotina fungi.</title>
        <authorList>
            <person name="Reynolds N.K."/>
            <person name="Stajich J.E."/>
            <person name="Barry K."/>
            <person name="Grigoriev I.V."/>
            <person name="Crous P."/>
            <person name="Smith M.E."/>
        </authorList>
    </citation>
    <scope>NUCLEOTIDE SEQUENCE</scope>
    <source>
        <strain evidence="9">RSA 567</strain>
    </source>
</reference>
<dbReference type="GO" id="GO:0004674">
    <property type="term" value="F:protein serine/threonine kinase activity"/>
    <property type="evidence" value="ECO:0007669"/>
    <property type="project" value="UniProtKB-KW"/>
</dbReference>
<dbReference type="InterPro" id="IPR008271">
    <property type="entry name" value="Ser/Thr_kinase_AS"/>
</dbReference>
<evidence type="ECO:0000256" key="2">
    <source>
        <dbReference type="ARBA" id="ARBA00022679"/>
    </source>
</evidence>
<gene>
    <name evidence="9" type="ORF">H4R34_004162</name>
</gene>
<dbReference type="Gene3D" id="3.30.200.20">
    <property type="entry name" value="Phosphorylase Kinase, domain 1"/>
    <property type="match status" value="1"/>
</dbReference>
<comment type="similarity">
    <text evidence="7">Belongs to the protein kinase superfamily.</text>
</comment>
<comment type="caution">
    <text evidence="9">The sequence shown here is derived from an EMBL/GenBank/DDBJ whole genome shotgun (WGS) entry which is preliminary data.</text>
</comment>
<feature type="domain" description="Protein kinase" evidence="8">
    <location>
        <begin position="31"/>
        <end position="292"/>
    </location>
</feature>
<dbReference type="SUPFAM" id="SSF56112">
    <property type="entry name" value="Protein kinase-like (PK-like)"/>
    <property type="match status" value="1"/>
</dbReference>
<dbReference type="InterPro" id="IPR011009">
    <property type="entry name" value="Kinase-like_dom_sf"/>
</dbReference>
<dbReference type="InterPro" id="IPR000719">
    <property type="entry name" value="Prot_kinase_dom"/>
</dbReference>
<evidence type="ECO:0000256" key="1">
    <source>
        <dbReference type="ARBA" id="ARBA00022527"/>
    </source>
</evidence>
<dbReference type="PROSITE" id="PS50011">
    <property type="entry name" value="PROTEIN_KINASE_DOM"/>
    <property type="match status" value="1"/>
</dbReference>
<organism evidence="9 10">
    <name type="scientific">Dimargaris verticillata</name>
    <dbReference type="NCBI Taxonomy" id="2761393"/>
    <lineage>
        <taxon>Eukaryota</taxon>
        <taxon>Fungi</taxon>
        <taxon>Fungi incertae sedis</taxon>
        <taxon>Zoopagomycota</taxon>
        <taxon>Kickxellomycotina</taxon>
        <taxon>Dimargaritomycetes</taxon>
        <taxon>Dimargaritales</taxon>
        <taxon>Dimargaritaceae</taxon>
        <taxon>Dimargaris</taxon>
    </lineage>
</organism>
<evidence type="ECO:0000313" key="9">
    <source>
        <dbReference type="EMBL" id="KAJ1975928.1"/>
    </source>
</evidence>
<dbReference type="PROSITE" id="PS00107">
    <property type="entry name" value="PROTEIN_KINASE_ATP"/>
    <property type="match status" value="1"/>
</dbReference>
<evidence type="ECO:0000256" key="3">
    <source>
        <dbReference type="ARBA" id="ARBA00022741"/>
    </source>
</evidence>
<dbReference type="GO" id="GO:0005524">
    <property type="term" value="F:ATP binding"/>
    <property type="evidence" value="ECO:0007669"/>
    <property type="project" value="UniProtKB-UniRule"/>
</dbReference>
<keyword evidence="2" id="KW-0808">Transferase</keyword>
<keyword evidence="10" id="KW-1185">Reference proteome</keyword>
<name>A0A9W8AYR4_9FUNG</name>